<dbReference type="AlphaFoldDB" id="A0A941JKZ2"/>
<evidence type="ECO:0000313" key="2">
    <source>
        <dbReference type="Proteomes" id="UP000767446"/>
    </source>
</evidence>
<dbReference type="Pfam" id="PF01724">
    <property type="entry name" value="DUF29"/>
    <property type="match status" value="1"/>
</dbReference>
<gene>
    <name evidence="1" type="ORF">DSM107014_01340</name>
</gene>
<name>A0A941JKZ2_9CHRO</name>
<protein>
    <submittedName>
        <fullName evidence="1">DUF29 domain-containing protein</fullName>
    </submittedName>
</protein>
<dbReference type="Gene3D" id="1.20.1220.20">
    <property type="entry name" value="Uncharcterised protein PF01724"/>
    <property type="match status" value="1"/>
</dbReference>
<proteinExistence type="predicted"/>
<dbReference type="EMBL" id="JADQBC010000005">
    <property type="protein sequence ID" value="MBR8826544.1"/>
    <property type="molecule type" value="Genomic_DNA"/>
</dbReference>
<evidence type="ECO:0000313" key="1">
    <source>
        <dbReference type="EMBL" id="MBR8826544.1"/>
    </source>
</evidence>
<dbReference type="InterPro" id="IPR002636">
    <property type="entry name" value="DUF29"/>
</dbReference>
<dbReference type="PANTHER" id="PTHR34235">
    <property type="entry name" value="SLR1203 PROTEIN-RELATED"/>
    <property type="match status" value="1"/>
</dbReference>
<dbReference type="Proteomes" id="UP000767446">
    <property type="component" value="Unassembled WGS sequence"/>
</dbReference>
<reference evidence="1" key="1">
    <citation type="submission" date="2021-02" db="EMBL/GenBank/DDBJ databases">
        <title>Metagenome analyses of Stigonema ocellatum DSM 106950, Chlorogloea purpurea SAG 13.99 and Gomphosphaeria aponina DSM 107014.</title>
        <authorList>
            <person name="Marter P."/>
            <person name="Huang S."/>
        </authorList>
    </citation>
    <scope>NUCLEOTIDE SEQUENCE</scope>
    <source>
        <strain evidence="1">JP213</strain>
    </source>
</reference>
<dbReference type="PANTHER" id="PTHR34235:SF3">
    <property type="entry name" value="SLR1203 PROTEIN"/>
    <property type="match status" value="1"/>
</dbReference>
<organism evidence="1 2">
    <name type="scientific">Gomphosphaeria aponina SAG 52.96 = DSM 107014</name>
    <dbReference type="NCBI Taxonomy" id="1521640"/>
    <lineage>
        <taxon>Bacteria</taxon>
        <taxon>Bacillati</taxon>
        <taxon>Cyanobacteriota</taxon>
        <taxon>Cyanophyceae</taxon>
        <taxon>Oscillatoriophycideae</taxon>
        <taxon>Chroococcales</taxon>
        <taxon>Gomphosphaeriaceae</taxon>
        <taxon>Gomphosphaeria</taxon>
    </lineage>
</organism>
<accession>A0A941JKZ2</accession>
<comment type="caution">
    <text evidence="1">The sequence shown here is derived from an EMBL/GenBank/DDBJ whole genome shotgun (WGS) entry which is preliminary data.</text>
</comment>
<sequence>MLTQVNEKMQKLYAEDFVLWTEITSKQIEQRDIENLDWEHLLEEIIALGSEQKRKVDSYLRQLLIHLLLYSYWESEKDYCQKGWENEIDNFRFELELLFRSKTLYNYFLEEIDVIYPKARKRAIKKTGLSSQIFPQKCPFTVAQLLDNDYLP</sequence>